<dbReference type="SUPFAM" id="SSF56235">
    <property type="entry name" value="N-terminal nucleophile aminohydrolases (Ntn hydrolases)"/>
    <property type="match status" value="1"/>
</dbReference>
<protein>
    <submittedName>
        <fullName evidence="2">ATP-dependent protease HslVU (ClpYQ) peptidase subunit</fullName>
    </submittedName>
</protein>
<gene>
    <name evidence="2" type="ORF">FHS36_003787</name>
</gene>
<dbReference type="GO" id="GO:0006508">
    <property type="term" value="P:proteolysis"/>
    <property type="evidence" value="ECO:0007669"/>
    <property type="project" value="UniProtKB-KW"/>
</dbReference>
<dbReference type="Gene3D" id="3.60.20.10">
    <property type="entry name" value="Glutamine Phosphoribosylpyrophosphate, subunit 1, domain 1"/>
    <property type="match status" value="1"/>
</dbReference>
<organism evidence="2 3">
    <name type="scientific">Streptomyces eurocidicus</name>
    <name type="common">Streptoverticillium eurocidicus</name>
    <dbReference type="NCBI Taxonomy" id="66423"/>
    <lineage>
        <taxon>Bacteria</taxon>
        <taxon>Bacillati</taxon>
        <taxon>Actinomycetota</taxon>
        <taxon>Actinomycetes</taxon>
        <taxon>Kitasatosporales</taxon>
        <taxon>Streptomycetaceae</taxon>
        <taxon>Streptomyces</taxon>
    </lineage>
</organism>
<dbReference type="InterPro" id="IPR029055">
    <property type="entry name" value="Ntn_hydrolases_N"/>
</dbReference>
<sequence>MTVIAGLVHNGRVHLGGDSAGVAGLRLTVRLDPKVFRNGPYAMGFTTSFRMGQLLHHAFKAPNPRGDLDRFMTTVFVDKLRKCLKDGGWARKDSDQEKAGTFLIGVHGRLFALHDDYQIAEPADGYAAVGCGDEFALGALHATAGLDLKPRERLALALSAAGHHSAGVSEPFSYVTARKHRSEERAWPPPARGKRTVTRGETGGPDGAGAVDAR</sequence>
<evidence type="ECO:0000256" key="1">
    <source>
        <dbReference type="SAM" id="MobiDB-lite"/>
    </source>
</evidence>
<keyword evidence="2" id="KW-0645">Protease</keyword>
<name>A0A7W8BBI8_STREU</name>
<dbReference type="GO" id="GO:0008233">
    <property type="term" value="F:peptidase activity"/>
    <property type="evidence" value="ECO:0007669"/>
    <property type="project" value="UniProtKB-KW"/>
</dbReference>
<dbReference type="Proteomes" id="UP000528608">
    <property type="component" value="Unassembled WGS sequence"/>
</dbReference>
<dbReference type="EMBL" id="JACHJF010000011">
    <property type="protein sequence ID" value="MBB5120345.1"/>
    <property type="molecule type" value="Genomic_DNA"/>
</dbReference>
<evidence type="ECO:0000313" key="3">
    <source>
        <dbReference type="Proteomes" id="UP000528608"/>
    </source>
</evidence>
<reference evidence="2 3" key="1">
    <citation type="submission" date="2020-08" db="EMBL/GenBank/DDBJ databases">
        <title>Genomic Encyclopedia of Type Strains, Phase III (KMG-III): the genomes of soil and plant-associated and newly described type strains.</title>
        <authorList>
            <person name="Whitman W."/>
        </authorList>
    </citation>
    <scope>NUCLEOTIDE SEQUENCE [LARGE SCALE GENOMIC DNA]</scope>
    <source>
        <strain evidence="2 3">CECT 3259</strain>
    </source>
</reference>
<accession>A0A7W8BBI8</accession>
<feature type="region of interest" description="Disordered" evidence="1">
    <location>
        <begin position="179"/>
        <end position="214"/>
    </location>
</feature>
<dbReference type="AlphaFoldDB" id="A0A7W8BBI8"/>
<proteinExistence type="predicted"/>
<keyword evidence="2" id="KW-0378">Hydrolase</keyword>
<comment type="caution">
    <text evidence="2">The sequence shown here is derived from an EMBL/GenBank/DDBJ whole genome shotgun (WGS) entry which is preliminary data.</text>
</comment>
<dbReference type="RefSeq" id="WP_228773570.1">
    <property type="nucleotide sequence ID" value="NZ_JACHJF010000011.1"/>
</dbReference>
<evidence type="ECO:0000313" key="2">
    <source>
        <dbReference type="EMBL" id="MBB5120345.1"/>
    </source>
</evidence>